<keyword evidence="1" id="KW-1133">Transmembrane helix</keyword>
<dbReference type="EMBL" id="CACTIH010005454">
    <property type="protein sequence ID" value="CAA2993774.1"/>
    <property type="molecule type" value="Genomic_DNA"/>
</dbReference>
<evidence type="ECO:0000313" key="3">
    <source>
        <dbReference type="Proteomes" id="UP000594638"/>
    </source>
</evidence>
<keyword evidence="1" id="KW-0812">Transmembrane</keyword>
<keyword evidence="1" id="KW-0472">Membrane</keyword>
<dbReference type="Gramene" id="OE9A114436T1">
    <property type="protein sequence ID" value="OE9A114436C1"/>
    <property type="gene ID" value="OE9A114436"/>
</dbReference>
<evidence type="ECO:0000256" key="1">
    <source>
        <dbReference type="SAM" id="Phobius"/>
    </source>
</evidence>
<comment type="caution">
    <text evidence="2">The sequence shown here is derived from an EMBL/GenBank/DDBJ whole genome shotgun (WGS) entry which is preliminary data.</text>
</comment>
<organism evidence="2 3">
    <name type="scientific">Olea europaea subsp. europaea</name>
    <dbReference type="NCBI Taxonomy" id="158383"/>
    <lineage>
        <taxon>Eukaryota</taxon>
        <taxon>Viridiplantae</taxon>
        <taxon>Streptophyta</taxon>
        <taxon>Embryophyta</taxon>
        <taxon>Tracheophyta</taxon>
        <taxon>Spermatophyta</taxon>
        <taxon>Magnoliopsida</taxon>
        <taxon>eudicotyledons</taxon>
        <taxon>Gunneridae</taxon>
        <taxon>Pentapetalae</taxon>
        <taxon>asterids</taxon>
        <taxon>lamiids</taxon>
        <taxon>Lamiales</taxon>
        <taxon>Oleaceae</taxon>
        <taxon>Oleeae</taxon>
        <taxon>Olea</taxon>
    </lineage>
</organism>
<reference evidence="2 3" key="1">
    <citation type="submission" date="2019-12" db="EMBL/GenBank/DDBJ databases">
        <authorList>
            <person name="Alioto T."/>
            <person name="Alioto T."/>
            <person name="Gomez Garrido J."/>
        </authorList>
    </citation>
    <scope>NUCLEOTIDE SEQUENCE [LARGE SCALE GENOMIC DNA]</scope>
</reference>
<keyword evidence="3" id="KW-1185">Reference proteome</keyword>
<evidence type="ECO:0000313" key="2">
    <source>
        <dbReference type="EMBL" id="CAA2993774.1"/>
    </source>
</evidence>
<dbReference type="Proteomes" id="UP000594638">
    <property type="component" value="Unassembled WGS sequence"/>
</dbReference>
<dbReference type="AlphaFoldDB" id="A0A8S0SQN7"/>
<name>A0A8S0SQN7_OLEEU</name>
<proteinExistence type="predicted"/>
<sequence length="75" mass="8085">MFSISNDPELKDFDTILEGPTTAKLDGKANPGMEAVKRYISSTNATATTAQLTNLVFVVIPFLSAFVSIKALYLS</sequence>
<feature type="transmembrane region" description="Helical" evidence="1">
    <location>
        <begin position="52"/>
        <end position="73"/>
    </location>
</feature>
<gene>
    <name evidence="2" type="ORF">OLEA9_A114436</name>
</gene>
<accession>A0A8S0SQN7</accession>
<protein>
    <submittedName>
        <fullName evidence="2">Uncharacterized protein</fullName>
    </submittedName>
</protein>